<evidence type="ECO:0000259" key="6">
    <source>
        <dbReference type="Pfam" id="PF08281"/>
    </source>
</evidence>
<dbReference type="InterPro" id="IPR013324">
    <property type="entry name" value="RNA_pol_sigma_r3/r4-like"/>
</dbReference>
<sequence>MLVVPLHDEVLLLQQLAVGNQRAFKKIFDHYHQPLASYVYQVTESVTVSEEIIQDIFVKIWLKREEMSTIASLKDYLFILCRNRTIDALRKKARHALQKAEVDKYLLEEAELATLDNPADVYRQWITEAVELLPPQQQMVYKLSRYDRLKHEEIAAQLNVSKETVKKHIQLAVKFLESQLKERMDPPILALLLMPMFATL</sequence>
<name>A0A1X7IP51_9SPHI</name>
<evidence type="ECO:0000256" key="1">
    <source>
        <dbReference type="ARBA" id="ARBA00010641"/>
    </source>
</evidence>
<keyword evidence="3" id="KW-0731">Sigma factor</keyword>
<feature type="domain" description="RNA polymerase sigma-70 region 2" evidence="5">
    <location>
        <begin position="28"/>
        <end position="94"/>
    </location>
</feature>
<dbReference type="EMBL" id="FXAU01000001">
    <property type="protein sequence ID" value="SMG16504.1"/>
    <property type="molecule type" value="Genomic_DNA"/>
</dbReference>
<dbReference type="Pfam" id="PF08281">
    <property type="entry name" value="Sigma70_r4_2"/>
    <property type="match status" value="1"/>
</dbReference>
<dbReference type="SUPFAM" id="SSF88946">
    <property type="entry name" value="Sigma2 domain of RNA polymerase sigma factors"/>
    <property type="match status" value="1"/>
</dbReference>
<comment type="similarity">
    <text evidence="1">Belongs to the sigma-70 factor family. ECF subfamily.</text>
</comment>
<feature type="domain" description="RNA polymerase sigma factor 70 region 4 type 2" evidence="6">
    <location>
        <begin position="123"/>
        <end position="176"/>
    </location>
</feature>
<organism evidence="7 8">
    <name type="scientific">Sphingobacterium psychroaquaticum</name>
    <dbReference type="NCBI Taxonomy" id="561061"/>
    <lineage>
        <taxon>Bacteria</taxon>
        <taxon>Pseudomonadati</taxon>
        <taxon>Bacteroidota</taxon>
        <taxon>Sphingobacteriia</taxon>
        <taxon>Sphingobacteriales</taxon>
        <taxon>Sphingobacteriaceae</taxon>
        <taxon>Sphingobacterium</taxon>
    </lineage>
</organism>
<dbReference type="RefSeq" id="WP_085471891.1">
    <property type="nucleotide sequence ID" value="NZ_FXAU01000001.1"/>
</dbReference>
<dbReference type="PANTHER" id="PTHR43133:SF46">
    <property type="entry name" value="RNA POLYMERASE SIGMA-70 FACTOR ECF SUBFAMILY"/>
    <property type="match status" value="1"/>
</dbReference>
<keyword evidence="2" id="KW-0805">Transcription regulation</keyword>
<dbReference type="AlphaFoldDB" id="A0A1X7IP51"/>
<proteinExistence type="inferred from homology"/>
<dbReference type="NCBIfam" id="TIGR02985">
    <property type="entry name" value="Sig70_bacteroi1"/>
    <property type="match status" value="1"/>
</dbReference>
<reference evidence="7 8" key="1">
    <citation type="submission" date="2017-04" db="EMBL/GenBank/DDBJ databases">
        <authorList>
            <person name="Afonso C.L."/>
            <person name="Miller P.J."/>
            <person name="Scott M.A."/>
            <person name="Spackman E."/>
            <person name="Goraichik I."/>
            <person name="Dimitrov K.M."/>
            <person name="Suarez D.L."/>
            <person name="Swayne D.E."/>
        </authorList>
    </citation>
    <scope>NUCLEOTIDE SEQUENCE [LARGE SCALE GENOMIC DNA]</scope>
    <source>
        <strain evidence="7 8">DSM 22418</strain>
    </source>
</reference>
<evidence type="ECO:0000313" key="7">
    <source>
        <dbReference type="EMBL" id="SMG16504.1"/>
    </source>
</evidence>
<protein>
    <submittedName>
        <fullName evidence="7">RNA polymerase sigma-70 factor, ECF subfamily</fullName>
    </submittedName>
</protein>
<dbReference type="GO" id="GO:0003677">
    <property type="term" value="F:DNA binding"/>
    <property type="evidence" value="ECO:0007669"/>
    <property type="project" value="InterPro"/>
</dbReference>
<dbReference type="GO" id="GO:0016987">
    <property type="term" value="F:sigma factor activity"/>
    <property type="evidence" value="ECO:0007669"/>
    <property type="project" value="UniProtKB-KW"/>
</dbReference>
<dbReference type="Pfam" id="PF04542">
    <property type="entry name" value="Sigma70_r2"/>
    <property type="match status" value="1"/>
</dbReference>
<dbReference type="NCBIfam" id="TIGR02937">
    <property type="entry name" value="sigma70-ECF"/>
    <property type="match status" value="1"/>
</dbReference>
<evidence type="ECO:0000259" key="5">
    <source>
        <dbReference type="Pfam" id="PF04542"/>
    </source>
</evidence>
<dbReference type="STRING" id="561061.SAMN05660862_1084"/>
<dbReference type="Gene3D" id="1.10.10.10">
    <property type="entry name" value="Winged helix-like DNA-binding domain superfamily/Winged helix DNA-binding domain"/>
    <property type="match status" value="1"/>
</dbReference>
<accession>A0A1X7IP51</accession>
<keyword evidence="8" id="KW-1185">Reference proteome</keyword>
<dbReference type="InterPro" id="IPR013325">
    <property type="entry name" value="RNA_pol_sigma_r2"/>
</dbReference>
<dbReference type="Gene3D" id="1.10.1740.10">
    <property type="match status" value="1"/>
</dbReference>
<dbReference type="InterPro" id="IPR014284">
    <property type="entry name" value="RNA_pol_sigma-70_dom"/>
</dbReference>
<dbReference type="InterPro" id="IPR007627">
    <property type="entry name" value="RNA_pol_sigma70_r2"/>
</dbReference>
<evidence type="ECO:0000313" key="8">
    <source>
        <dbReference type="Proteomes" id="UP000192980"/>
    </source>
</evidence>
<dbReference type="PANTHER" id="PTHR43133">
    <property type="entry name" value="RNA POLYMERASE ECF-TYPE SIGMA FACTO"/>
    <property type="match status" value="1"/>
</dbReference>
<dbReference type="InterPro" id="IPR036388">
    <property type="entry name" value="WH-like_DNA-bd_sf"/>
</dbReference>
<evidence type="ECO:0000256" key="3">
    <source>
        <dbReference type="ARBA" id="ARBA00023082"/>
    </source>
</evidence>
<dbReference type="InterPro" id="IPR039425">
    <property type="entry name" value="RNA_pol_sigma-70-like"/>
</dbReference>
<dbReference type="GO" id="GO:0006352">
    <property type="term" value="P:DNA-templated transcription initiation"/>
    <property type="evidence" value="ECO:0007669"/>
    <property type="project" value="InterPro"/>
</dbReference>
<dbReference type="InterPro" id="IPR013249">
    <property type="entry name" value="RNA_pol_sigma70_r4_t2"/>
</dbReference>
<dbReference type="SUPFAM" id="SSF88659">
    <property type="entry name" value="Sigma3 and sigma4 domains of RNA polymerase sigma factors"/>
    <property type="match status" value="1"/>
</dbReference>
<evidence type="ECO:0000256" key="2">
    <source>
        <dbReference type="ARBA" id="ARBA00023015"/>
    </source>
</evidence>
<dbReference type="OrthoDB" id="659577at2"/>
<dbReference type="Proteomes" id="UP000192980">
    <property type="component" value="Unassembled WGS sequence"/>
</dbReference>
<keyword evidence="4" id="KW-0804">Transcription</keyword>
<gene>
    <name evidence="7" type="ORF">SAMN05660862_1084</name>
</gene>
<evidence type="ECO:0000256" key="4">
    <source>
        <dbReference type="ARBA" id="ARBA00023163"/>
    </source>
</evidence>
<dbReference type="InterPro" id="IPR014327">
    <property type="entry name" value="RNA_pol_sigma70_bacteroid"/>
</dbReference>